<evidence type="ECO:0000313" key="3">
    <source>
        <dbReference type="Proteomes" id="UP001501747"/>
    </source>
</evidence>
<protein>
    <submittedName>
        <fullName evidence="2">Uncharacterized protein</fullName>
    </submittedName>
</protein>
<keyword evidence="3" id="KW-1185">Reference proteome</keyword>
<accession>A0ABP7TIK5</accession>
<reference evidence="3" key="1">
    <citation type="journal article" date="2019" name="Int. J. Syst. Evol. Microbiol.">
        <title>The Global Catalogue of Microorganisms (GCM) 10K type strain sequencing project: providing services to taxonomists for standard genome sequencing and annotation.</title>
        <authorList>
            <consortium name="The Broad Institute Genomics Platform"/>
            <consortium name="The Broad Institute Genome Sequencing Center for Infectious Disease"/>
            <person name="Wu L."/>
            <person name="Ma J."/>
        </authorList>
    </citation>
    <scope>NUCLEOTIDE SEQUENCE [LARGE SCALE GENOMIC DNA]</scope>
    <source>
        <strain evidence="3">JCM 17342</strain>
    </source>
</reference>
<sequence length="237" mass="25179">MEPVEWDTSPLTEPAPAPRRRPEAAKVAEPPAQGSDGPSASDRVAALVADRSRKGWLIKGGVLAAVALFSGTLWGASGGTITGVATLPADPPQLVYEEHATVADKDCAAHAYDDTQQFLRKTPCERMLRLLFATKAKDGSPVVVSLALVTMPTVNDATALEQLTKSDKTGNVNDLIRENRNVPGGPAQFKDAGYASSVEGTTVLIAESDFYNHTRKDVDLLQEVSTDALRVGRAINT</sequence>
<evidence type="ECO:0000313" key="2">
    <source>
        <dbReference type="EMBL" id="GAA4026718.1"/>
    </source>
</evidence>
<dbReference type="EMBL" id="BAABAL010000019">
    <property type="protein sequence ID" value="GAA4026718.1"/>
    <property type="molecule type" value="Genomic_DNA"/>
</dbReference>
<proteinExistence type="predicted"/>
<organism evidence="2 3">
    <name type="scientific">Allokutzneria multivorans</name>
    <dbReference type="NCBI Taxonomy" id="1142134"/>
    <lineage>
        <taxon>Bacteria</taxon>
        <taxon>Bacillati</taxon>
        <taxon>Actinomycetota</taxon>
        <taxon>Actinomycetes</taxon>
        <taxon>Pseudonocardiales</taxon>
        <taxon>Pseudonocardiaceae</taxon>
        <taxon>Allokutzneria</taxon>
    </lineage>
</organism>
<feature type="region of interest" description="Disordered" evidence="1">
    <location>
        <begin position="1"/>
        <end position="43"/>
    </location>
</feature>
<gene>
    <name evidence="2" type="ORF">GCM10022247_59480</name>
</gene>
<dbReference type="Proteomes" id="UP001501747">
    <property type="component" value="Unassembled WGS sequence"/>
</dbReference>
<comment type="caution">
    <text evidence="2">The sequence shown here is derived from an EMBL/GenBank/DDBJ whole genome shotgun (WGS) entry which is preliminary data.</text>
</comment>
<name>A0ABP7TIK5_9PSEU</name>
<evidence type="ECO:0000256" key="1">
    <source>
        <dbReference type="SAM" id="MobiDB-lite"/>
    </source>
</evidence>